<comment type="similarity">
    <text evidence="1">Belongs to the FemABX family.</text>
</comment>
<dbReference type="STRING" id="1921764.BSR28_03720"/>
<sequence length="366" mass="40866">MRIAAAGVVPLPIEQAAVWEDFAEQVDGPLFGRYLWTENGKSCAVIALYRATLTGGIPYLIARHAPVWLKEASPAREAAFREDLKAEIKKRDPKISFVRLNAIYSAPDLEEPLQGITYDRTVIIDCGNGKAEKILQTMDSEGRRGIRRATKKLAEVGAQVYEETHLDQKDFHEYYEVLKETAQRDGFRPHPESYYWNFLQTLGAEHARLFCVRVPESPEATAPEAAQAEGIQIHESTVRTPQPGKTGPGRLVAWDLVTVYDQQATAFFGASTTADRPLQATSYLDFCTAQLLGSEKVKGLDLMGAHSPRVPQLYTVGMYKRRFASHYTDIPGGWDMPLRSGIMPVLRTALKTKRGLSSVVKKLRKN</sequence>
<keyword evidence="3" id="KW-0133">Cell shape</keyword>
<dbReference type="InterPro" id="IPR003447">
    <property type="entry name" value="FEMABX"/>
</dbReference>
<evidence type="ECO:0008006" key="9">
    <source>
        <dbReference type="Google" id="ProtNLM"/>
    </source>
</evidence>
<dbReference type="Pfam" id="PF02388">
    <property type="entry name" value="FemAB"/>
    <property type="match status" value="1"/>
</dbReference>
<keyword evidence="5" id="KW-0012">Acyltransferase</keyword>
<evidence type="ECO:0000256" key="6">
    <source>
        <dbReference type="ARBA" id="ARBA00023316"/>
    </source>
</evidence>
<comment type="caution">
    <text evidence="7">The sequence shown here is derived from an EMBL/GenBank/DDBJ whole genome shotgun (WGS) entry which is preliminary data.</text>
</comment>
<organism evidence="7 8">
    <name type="scientific">Boudabousia liubingyangii</name>
    <dbReference type="NCBI Taxonomy" id="1921764"/>
    <lineage>
        <taxon>Bacteria</taxon>
        <taxon>Bacillati</taxon>
        <taxon>Actinomycetota</taxon>
        <taxon>Actinomycetes</taxon>
        <taxon>Actinomycetales</taxon>
        <taxon>Actinomycetaceae</taxon>
        <taxon>Boudabousia</taxon>
    </lineage>
</organism>
<dbReference type="GO" id="GO:0008360">
    <property type="term" value="P:regulation of cell shape"/>
    <property type="evidence" value="ECO:0007669"/>
    <property type="project" value="UniProtKB-KW"/>
</dbReference>
<accession>A0A1Q5PNP3</accession>
<dbReference type="SUPFAM" id="SSF55729">
    <property type="entry name" value="Acyl-CoA N-acyltransferases (Nat)"/>
    <property type="match status" value="1"/>
</dbReference>
<dbReference type="GO" id="GO:0071555">
    <property type="term" value="P:cell wall organization"/>
    <property type="evidence" value="ECO:0007669"/>
    <property type="project" value="UniProtKB-KW"/>
</dbReference>
<dbReference type="PROSITE" id="PS51191">
    <property type="entry name" value="FEMABX"/>
    <property type="match status" value="1"/>
</dbReference>
<dbReference type="Proteomes" id="UP000186785">
    <property type="component" value="Unassembled WGS sequence"/>
</dbReference>
<reference evidence="7 8" key="1">
    <citation type="submission" date="2016-11" db="EMBL/GenBank/DDBJ databases">
        <title>Actinomyces gypaetusis sp. nov. isolated from the vulture Gypaetus barbatus in Qinghai Tibet Plateau China.</title>
        <authorList>
            <person name="Meng X."/>
        </authorList>
    </citation>
    <scope>NUCLEOTIDE SEQUENCE [LARGE SCALE GENOMIC DNA]</scope>
    <source>
        <strain evidence="7 8">VUL4_2</strain>
    </source>
</reference>
<dbReference type="PANTHER" id="PTHR36174">
    <property type="entry name" value="LIPID II:GLYCINE GLYCYLTRANSFERASE"/>
    <property type="match status" value="1"/>
</dbReference>
<gene>
    <name evidence="7" type="ORF">BSR29_04150</name>
</gene>
<dbReference type="InterPro" id="IPR016181">
    <property type="entry name" value="Acyl_CoA_acyltransferase"/>
</dbReference>
<proteinExistence type="inferred from homology"/>
<dbReference type="GO" id="GO:0009252">
    <property type="term" value="P:peptidoglycan biosynthetic process"/>
    <property type="evidence" value="ECO:0007669"/>
    <property type="project" value="UniProtKB-KW"/>
</dbReference>
<evidence type="ECO:0000256" key="3">
    <source>
        <dbReference type="ARBA" id="ARBA00022960"/>
    </source>
</evidence>
<dbReference type="AlphaFoldDB" id="A0A1Q5PNP3"/>
<evidence type="ECO:0000313" key="8">
    <source>
        <dbReference type="Proteomes" id="UP000186785"/>
    </source>
</evidence>
<evidence type="ECO:0000256" key="5">
    <source>
        <dbReference type="ARBA" id="ARBA00023315"/>
    </source>
</evidence>
<dbReference type="GO" id="GO:0016755">
    <property type="term" value="F:aminoacyltransferase activity"/>
    <property type="evidence" value="ECO:0007669"/>
    <property type="project" value="InterPro"/>
</dbReference>
<keyword evidence="6" id="KW-0961">Cell wall biogenesis/degradation</keyword>
<evidence type="ECO:0000256" key="4">
    <source>
        <dbReference type="ARBA" id="ARBA00022984"/>
    </source>
</evidence>
<protein>
    <recommendedName>
        <fullName evidence="9">Peptidoglycan bridge formation glycyltransferase FemA/FemB family protein</fullName>
    </recommendedName>
</protein>
<dbReference type="EMBL" id="MQSV01000002">
    <property type="protein sequence ID" value="OKL49191.1"/>
    <property type="molecule type" value="Genomic_DNA"/>
</dbReference>
<evidence type="ECO:0000313" key="7">
    <source>
        <dbReference type="EMBL" id="OKL49191.1"/>
    </source>
</evidence>
<dbReference type="OrthoDB" id="3185680at2"/>
<dbReference type="PANTHER" id="PTHR36174:SF1">
    <property type="entry name" value="LIPID II:GLYCINE GLYCYLTRANSFERASE"/>
    <property type="match status" value="1"/>
</dbReference>
<evidence type="ECO:0000256" key="1">
    <source>
        <dbReference type="ARBA" id="ARBA00009943"/>
    </source>
</evidence>
<dbReference type="InterPro" id="IPR050644">
    <property type="entry name" value="PG_Glycine_Bridge_Synth"/>
</dbReference>
<evidence type="ECO:0000256" key="2">
    <source>
        <dbReference type="ARBA" id="ARBA00022679"/>
    </source>
</evidence>
<keyword evidence="2" id="KW-0808">Transferase</keyword>
<keyword evidence="8" id="KW-1185">Reference proteome</keyword>
<keyword evidence="4" id="KW-0573">Peptidoglycan synthesis</keyword>
<dbReference type="Gene3D" id="3.40.630.30">
    <property type="match status" value="1"/>
</dbReference>
<name>A0A1Q5PNP3_9ACTO</name>